<gene>
    <name evidence="2" type="ORF">M422DRAFT_71831</name>
</gene>
<sequence length="120" mass="12896">MPRYATFLDGDTPTVIESSPRRASLRLKTQIKADSPPPSRTVASRPSKLPRLKTNTAAAAKPTKNVSSTKSKASGKAGNILVSRKVLETLSKKLGLRIAALTTQASRVNKDKLSVDKLLE</sequence>
<name>A0A0C9UMS0_SPHS4</name>
<evidence type="ECO:0000313" key="3">
    <source>
        <dbReference type="Proteomes" id="UP000054279"/>
    </source>
</evidence>
<dbReference type="EMBL" id="KN837357">
    <property type="protein sequence ID" value="KIJ26776.1"/>
    <property type="molecule type" value="Genomic_DNA"/>
</dbReference>
<feature type="compositionally biased region" description="Low complexity" evidence="1">
    <location>
        <begin position="53"/>
        <end position="77"/>
    </location>
</feature>
<organism evidence="2 3">
    <name type="scientific">Sphaerobolus stellatus (strain SS14)</name>
    <dbReference type="NCBI Taxonomy" id="990650"/>
    <lineage>
        <taxon>Eukaryota</taxon>
        <taxon>Fungi</taxon>
        <taxon>Dikarya</taxon>
        <taxon>Basidiomycota</taxon>
        <taxon>Agaricomycotina</taxon>
        <taxon>Agaricomycetes</taxon>
        <taxon>Phallomycetidae</taxon>
        <taxon>Geastrales</taxon>
        <taxon>Sphaerobolaceae</taxon>
        <taxon>Sphaerobolus</taxon>
    </lineage>
</organism>
<accession>A0A0C9UMS0</accession>
<feature type="region of interest" description="Disordered" evidence="1">
    <location>
        <begin position="1"/>
        <end position="77"/>
    </location>
</feature>
<protein>
    <submittedName>
        <fullName evidence="2">Uncharacterized protein</fullName>
    </submittedName>
</protein>
<evidence type="ECO:0000313" key="2">
    <source>
        <dbReference type="EMBL" id="KIJ26776.1"/>
    </source>
</evidence>
<dbReference type="AlphaFoldDB" id="A0A0C9UMS0"/>
<proteinExistence type="predicted"/>
<dbReference type="Proteomes" id="UP000054279">
    <property type="component" value="Unassembled WGS sequence"/>
</dbReference>
<reference evidence="2 3" key="1">
    <citation type="submission" date="2014-06" db="EMBL/GenBank/DDBJ databases">
        <title>Evolutionary Origins and Diversification of the Mycorrhizal Mutualists.</title>
        <authorList>
            <consortium name="DOE Joint Genome Institute"/>
            <consortium name="Mycorrhizal Genomics Consortium"/>
            <person name="Kohler A."/>
            <person name="Kuo A."/>
            <person name="Nagy L.G."/>
            <person name="Floudas D."/>
            <person name="Copeland A."/>
            <person name="Barry K.W."/>
            <person name="Cichocki N."/>
            <person name="Veneault-Fourrey C."/>
            <person name="LaButti K."/>
            <person name="Lindquist E.A."/>
            <person name="Lipzen A."/>
            <person name="Lundell T."/>
            <person name="Morin E."/>
            <person name="Murat C."/>
            <person name="Riley R."/>
            <person name="Ohm R."/>
            <person name="Sun H."/>
            <person name="Tunlid A."/>
            <person name="Henrissat B."/>
            <person name="Grigoriev I.V."/>
            <person name="Hibbett D.S."/>
            <person name="Martin F."/>
        </authorList>
    </citation>
    <scope>NUCLEOTIDE SEQUENCE [LARGE SCALE GENOMIC DNA]</scope>
    <source>
        <strain evidence="2 3">SS14</strain>
    </source>
</reference>
<dbReference type="HOGENOM" id="CLU_2224882_0_0_1"/>
<keyword evidence="3" id="KW-1185">Reference proteome</keyword>
<evidence type="ECO:0000256" key="1">
    <source>
        <dbReference type="SAM" id="MobiDB-lite"/>
    </source>
</evidence>